<feature type="domain" description="HTH araC/xylS-type" evidence="10">
    <location>
        <begin position="661"/>
        <end position="759"/>
    </location>
</feature>
<dbReference type="PANTHER" id="PTHR43280">
    <property type="entry name" value="ARAC-FAMILY TRANSCRIPTIONAL REGULATOR"/>
    <property type="match status" value="1"/>
</dbReference>
<protein>
    <submittedName>
        <fullName evidence="11">AraC family transcriptional regulator</fullName>
    </submittedName>
</protein>
<evidence type="ECO:0000256" key="8">
    <source>
        <dbReference type="ARBA" id="ARBA00023163"/>
    </source>
</evidence>
<feature type="transmembrane region" description="Helical" evidence="9">
    <location>
        <begin position="286"/>
        <end position="308"/>
    </location>
</feature>
<keyword evidence="8" id="KW-0804">Transcription</keyword>
<dbReference type="InterPro" id="IPR009057">
    <property type="entry name" value="Homeodomain-like_sf"/>
</dbReference>
<dbReference type="Pfam" id="PF17853">
    <property type="entry name" value="GGDEF_2"/>
    <property type="match status" value="1"/>
</dbReference>
<comment type="subcellular location">
    <subcellularLocation>
        <location evidence="1">Cell membrane</location>
        <topology evidence="1">Multi-pass membrane protein</topology>
    </subcellularLocation>
</comment>
<name>A0A3A6PI06_9BACL</name>
<dbReference type="InterPro" id="IPR041522">
    <property type="entry name" value="CdaR_GGDEF"/>
</dbReference>
<keyword evidence="7 9" id="KW-0472">Membrane</keyword>
<comment type="caution">
    <text evidence="11">The sequence shown here is derived from an EMBL/GenBank/DDBJ whole genome shotgun (WGS) entry which is preliminary data.</text>
</comment>
<reference evidence="11 12" key="1">
    <citation type="submission" date="2018-09" db="EMBL/GenBank/DDBJ databases">
        <title>Paenibacillus aracenensis nov. sp. isolated from a cave in southern Spain.</title>
        <authorList>
            <person name="Jurado V."/>
            <person name="Gutierrez-Patricio S."/>
            <person name="Gonzalez-Pimentel J.L."/>
            <person name="Miller A.Z."/>
            <person name="Laiz L."/>
            <person name="Saiz-Jimenez C."/>
        </authorList>
    </citation>
    <scope>NUCLEOTIDE SEQUENCE [LARGE SCALE GENOMIC DNA]</scope>
    <source>
        <strain evidence="11 12">JCM 19203</strain>
    </source>
</reference>
<dbReference type="InterPro" id="IPR018060">
    <property type="entry name" value="HTH_AraC"/>
</dbReference>
<dbReference type="InterPro" id="IPR033479">
    <property type="entry name" value="dCache_1"/>
</dbReference>
<evidence type="ECO:0000313" key="12">
    <source>
        <dbReference type="Proteomes" id="UP000267798"/>
    </source>
</evidence>
<evidence type="ECO:0000256" key="6">
    <source>
        <dbReference type="ARBA" id="ARBA00023125"/>
    </source>
</evidence>
<evidence type="ECO:0000259" key="10">
    <source>
        <dbReference type="PROSITE" id="PS01124"/>
    </source>
</evidence>
<dbReference type="Proteomes" id="UP000267798">
    <property type="component" value="Unassembled WGS sequence"/>
</dbReference>
<dbReference type="GO" id="GO:0043565">
    <property type="term" value="F:sequence-specific DNA binding"/>
    <property type="evidence" value="ECO:0007669"/>
    <property type="project" value="InterPro"/>
</dbReference>
<evidence type="ECO:0000256" key="4">
    <source>
        <dbReference type="ARBA" id="ARBA00022989"/>
    </source>
</evidence>
<keyword evidence="5" id="KW-0805">Transcription regulation</keyword>
<keyword evidence="2" id="KW-1003">Cell membrane</keyword>
<dbReference type="OrthoDB" id="2517743at2"/>
<dbReference type="PANTHER" id="PTHR43280:SF28">
    <property type="entry name" value="HTH-TYPE TRANSCRIPTIONAL ACTIVATOR RHAS"/>
    <property type="match status" value="1"/>
</dbReference>
<evidence type="ECO:0000256" key="9">
    <source>
        <dbReference type="SAM" id="Phobius"/>
    </source>
</evidence>
<dbReference type="EMBL" id="QXQB01000003">
    <property type="protein sequence ID" value="RJX38658.1"/>
    <property type="molecule type" value="Genomic_DNA"/>
</dbReference>
<dbReference type="AlphaFoldDB" id="A0A3A6PI06"/>
<evidence type="ECO:0000256" key="1">
    <source>
        <dbReference type="ARBA" id="ARBA00004651"/>
    </source>
</evidence>
<sequence length="765" mass="88696">MKKSVYLRLLLQLAVVIIVSISLLALLLYHYTSNLLKDEIVGANNELLLQTSKIVDQSLHEVQQMTTSLSLNSSVLKSAVLPWNLEDEYRFLLETSQTFETRLTSSNYIHSIYLYSANNKKLISSSGITGLNEFSNRETLERFLQSKLTSSWEATRLVSRDNGEEHFISYMVSTPLRNQKKLGVLMINLKEDVLYNAVVNTNNRKLGNVAILNSDGEVLSYKDKSVLLDRFDWVDMSAFSNEKNGYFVQNIDGMDMFITYLRSPFNDWIYVTLNPYNDLFKRSYDVIIMTLIISATGLIVGLLLAFIISNRHYRPIRSMVQALAINTEGRQKHQDEFSYIRTSIDAIQLENTTFRQKFQSQELLLRDHLLTNLLSGKLSDEAETRDQLRYYHMDLGEANYIVLVLRVHLVTGHNAIQVDEKMKNWIYFQIRTICEQLIAETYKGAYISAYHKHDVLILHHEDWQSEERQVEEMKRFAAKIQQQAAEDIEWLEFITVGIGGKYERLTDIHLSYEEAVEVLNYEKVSGMGSILSIHDLNVNRANRNSFINYQQYIERLTGELKSGNFDKAVATKAIILEQVQQDEQSGMYLKHVILSHLFNALVKVRIELSLPEEEIESSSWHYEFMKLRTTEEISSYLLRIMEGISRSLESRSSSKHSEVMMKLVAYIREHYQEPLSLQLVSDMIYMNSNYVSKLFKDATGMTFIDYLTEIRFKEACRLLTETDCNINEVAELSGFSNKQSLNRTLKKLTGMTPTEYRNKEIEKRL</sequence>
<dbReference type="Gene3D" id="1.10.10.60">
    <property type="entry name" value="Homeodomain-like"/>
    <property type="match status" value="2"/>
</dbReference>
<dbReference type="Pfam" id="PF12833">
    <property type="entry name" value="HTH_18"/>
    <property type="match status" value="1"/>
</dbReference>
<keyword evidence="3 9" id="KW-0812">Transmembrane</keyword>
<dbReference type="Gene3D" id="3.30.450.20">
    <property type="entry name" value="PAS domain"/>
    <property type="match status" value="1"/>
</dbReference>
<dbReference type="RefSeq" id="WP_120111091.1">
    <property type="nucleotide sequence ID" value="NZ_QXQB01000003.1"/>
</dbReference>
<proteinExistence type="predicted"/>
<dbReference type="SUPFAM" id="SSF46689">
    <property type="entry name" value="Homeodomain-like"/>
    <property type="match status" value="2"/>
</dbReference>
<evidence type="ECO:0000313" key="11">
    <source>
        <dbReference type="EMBL" id="RJX38658.1"/>
    </source>
</evidence>
<evidence type="ECO:0000256" key="3">
    <source>
        <dbReference type="ARBA" id="ARBA00022692"/>
    </source>
</evidence>
<dbReference type="GO" id="GO:0005886">
    <property type="term" value="C:plasma membrane"/>
    <property type="evidence" value="ECO:0007669"/>
    <property type="project" value="UniProtKB-SubCell"/>
</dbReference>
<dbReference type="SMART" id="SM00342">
    <property type="entry name" value="HTH_ARAC"/>
    <property type="match status" value="1"/>
</dbReference>
<evidence type="ECO:0000256" key="7">
    <source>
        <dbReference type="ARBA" id="ARBA00023136"/>
    </source>
</evidence>
<evidence type="ECO:0000256" key="2">
    <source>
        <dbReference type="ARBA" id="ARBA00022475"/>
    </source>
</evidence>
<accession>A0A3A6PI06</accession>
<keyword evidence="12" id="KW-1185">Reference proteome</keyword>
<dbReference type="Pfam" id="PF02743">
    <property type="entry name" value="dCache_1"/>
    <property type="match status" value="1"/>
</dbReference>
<evidence type="ECO:0000256" key="5">
    <source>
        <dbReference type="ARBA" id="ARBA00023015"/>
    </source>
</evidence>
<feature type="transmembrane region" description="Helical" evidence="9">
    <location>
        <begin position="6"/>
        <end position="29"/>
    </location>
</feature>
<gene>
    <name evidence="11" type="ORF">D3P09_13995</name>
</gene>
<keyword evidence="6" id="KW-0238">DNA-binding</keyword>
<organism evidence="11 12">
    <name type="scientific">Paenibacillus pinisoli</name>
    <dbReference type="NCBI Taxonomy" id="1276110"/>
    <lineage>
        <taxon>Bacteria</taxon>
        <taxon>Bacillati</taxon>
        <taxon>Bacillota</taxon>
        <taxon>Bacilli</taxon>
        <taxon>Bacillales</taxon>
        <taxon>Paenibacillaceae</taxon>
        <taxon>Paenibacillus</taxon>
    </lineage>
</organism>
<dbReference type="GO" id="GO:0003700">
    <property type="term" value="F:DNA-binding transcription factor activity"/>
    <property type="evidence" value="ECO:0007669"/>
    <property type="project" value="InterPro"/>
</dbReference>
<dbReference type="PROSITE" id="PS01124">
    <property type="entry name" value="HTH_ARAC_FAMILY_2"/>
    <property type="match status" value="1"/>
</dbReference>
<keyword evidence="4 9" id="KW-1133">Transmembrane helix</keyword>